<dbReference type="Proteomes" id="UP000585614">
    <property type="component" value="Unassembled WGS sequence"/>
</dbReference>
<accession>A0A7J7X5D3</accession>
<evidence type="ECO:0000313" key="1">
    <source>
        <dbReference type="EMBL" id="KAF6344907.1"/>
    </source>
</evidence>
<dbReference type="EMBL" id="JACAGC010000009">
    <property type="protein sequence ID" value="KAF6344907.1"/>
    <property type="molecule type" value="Genomic_DNA"/>
</dbReference>
<reference evidence="1 2" key="1">
    <citation type="journal article" date="2020" name="Nature">
        <title>Six reference-quality genomes reveal evolution of bat adaptations.</title>
        <authorList>
            <person name="Jebb D."/>
            <person name="Huang Z."/>
            <person name="Pippel M."/>
            <person name="Hughes G.M."/>
            <person name="Lavrichenko K."/>
            <person name="Devanna P."/>
            <person name="Winkler S."/>
            <person name="Jermiin L.S."/>
            <person name="Skirmuntt E.C."/>
            <person name="Katzourakis A."/>
            <person name="Burkitt-Gray L."/>
            <person name="Ray D.A."/>
            <person name="Sullivan K.A.M."/>
            <person name="Roscito J.G."/>
            <person name="Kirilenko B.M."/>
            <person name="Davalos L.M."/>
            <person name="Corthals A.P."/>
            <person name="Power M.L."/>
            <person name="Jones G."/>
            <person name="Ransome R.D."/>
            <person name="Dechmann D.K.N."/>
            <person name="Locatelli A.G."/>
            <person name="Puechmaille S.J."/>
            <person name="Fedrigo O."/>
            <person name="Jarvis E.D."/>
            <person name="Hiller M."/>
            <person name="Vernes S.C."/>
            <person name="Myers E.W."/>
            <person name="Teeling E.C."/>
        </authorList>
    </citation>
    <scope>NUCLEOTIDE SEQUENCE [LARGE SCALE GENOMIC DNA]</scope>
    <source>
        <strain evidence="1">MRhiFer1</strain>
        <tissue evidence="1">Lung</tissue>
    </source>
</reference>
<gene>
    <name evidence="1" type="ORF">mRhiFer1_010277</name>
</gene>
<comment type="caution">
    <text evidence="1">The sequence shown here is derived from an EMBL/GenBank/DDBJ whole genome shotgun (WGS) entry which is preliminary data.</text>
</comment>
<dbReference type="AlphaFoldDB" id="A0A7J7X5D3"/>
<protein>
    <submittedName>
        <fullName evidence="1">Uncharacterized protein</fullName>
    </submittedName>
</protein>
<proteinExistence type="predicted"/>
<sequence length="120" mass="13567">MVSLKPRGWGSWKWEQAPHRMSWNHEGDLANSGDATLKQKGRVKGRERLQLSSPFLPVSCQSFPLSKSNWKSLARDPGTCTWDQALATLNRAGEGARKQRTSSYTRKINLLQKCLLILQS</sequence>
<evidence type="ECO:0000313" key="2">
    <source>
        <dbReference type="Proteomes" id="UP000585614"/>
    </source>
</evidence>
<organism evidence="1 2">
    <name type="scientific">Rhinolophus ferrumequinum</name>
    <name type="common">Greater horseshoe bat</name>
    <dbReference type="NCBI Taxonomy" id="59479"/>
    <lineage>
        <taxon>Eukaryota</taxon>
        <taxon>Metazoa</taxon>
        <taxon>Chordata</taxon>
        <taxon>Craniata</taxon>
        <taxon>Vertebrata</taxon>
        <taxon>Euteleostomi</taxon>
        <taxon>Mammalia</taxon>
        <taxon>Eutheria</taxon>
        <taxon>Laurasiatheria</taxon>
        <taxon>Chiroptera</taxon>
        <taxon>Yinpterochiroptera</taxon>
        <taxon>Rhinolophoidea</taxon>
        <taxon>Rhinolophidae</taxon>
        <taxon>Rhinolophinae</taxon>
        <taxon>Rhinolophus</taxon>
    </lineage>
</organism>
<name>A0A7J7X5D3_RHIFE</name>